<dbReference type="Proteomes" id="UP000676951">
    <property type="component" value="Chromosome"/>
</dbReference>
<dbReference type="AlphaFoldDB" id="A0A975P043"/>
<dbReference type="EMBL" id="CP076136">
    <property type="protein sequence ID" value="QWG24160.1"/>
    <property type="molecule type" value="Genomic_DNA"/>
</dbReference>
<keyword evidence="1" id="KW-0812">Transmembrane</keyword>
<sequence length="173" mass="19300">MTDHTQHLKDTYWEIKYREWRGVILSLPAVTFVVGFLLAVGLFPRTVEVPVDRIVERTREVPVEKIVTKQLPAPPPANLVTKVDTRLLDVVCVPKDVLHVLNAKSTEIILAPKNCGINMKLLRGAVRLVWGEDTSFDVTSVGNLGPPISVSHFQSITDTADFDIHINSPRSKN</sequence>
<keyword evidence="3" id="KW-1185">Reference proteome</keyword>
<dbReference type="RefSeq" id="WP_215604907.1">
    <property type="nucleotide sequence ID" value="NZ_CP076136.1"/>
</dbReference>
<proteinExistence type="predicted"/>
<reference evidence="2 3" key="1">
    <citation type="submission" date="2021-06" db="EMBL/GenBank/DDBJ databases">
        <title>Bradyrhizobium sp. S2-11-4 Genome sequencing.</title>
        <authorList>
            <person name="Jin L."/>
        </authorList>
    </citation>
    <scope>NUCLEOTIDE SEQUENCE [LARGE SCALE GENOMIC DNA]</scope>
    <source>
        <strain evidence="2 3">S2-11-4</strain>
    </source>
</reference>
<evidence type="ECO:0000313" key="2">
    <source>
        <dbReference type="EMBL" id="QWG24160.1"/>
    </source>
</evidence>
<evidence type="ECO:0000313" key="3">
    <source>
        <dbReference type="Proteomes" id="UP000676951"/>
    </source>
</evidence>
<gene>
    <name evidence="2" type="ORF">KMZ93_04315</name>
</gene>
<name>A0A975P043_9BRAD</name>
<accession>A0A975P043</accession>
<protein>
    <submittedName>
        <fullName evidence="2">Uncharacterized protein</fullName>
    </submittedName>
</protein>
<evidence type="ECO:0000256" key="1">
    <source>
        <dbReference type="SAM" id="Phobius"/>
    </source>
</evidence>
<keyword evidence="1" id="KW-1133">Transmembrane helix</keyword>
<organism evidence="2 3">
    <name type="scientific">Bradyrhizobium sediminis</name>
    <dbReference type="NCBI Taxonomy" id="2840469"/>
    <lineage>
        <taxon>Bacteria</taxon>
        <taxon>Pseudomonadati</taxon>
        <taxon>Pseudomonadota</taxon>
        <taxon>Alphaproteobacteria</taxon>
        <taxon>Hyphomicrobiales</taxon>
        <taxon>Nitrobacteraceae</taxon>
        <taxon>Bradyrhizobium</taxon>
    </lineage>
</organism>
<feature type="transmembrane region" description="Helical" evidence="1">
    <location>
        <begin position="20"/>
        <end position="43"/>
    </location>
</feature>
<keyword evidence="1" id="KW-0472">Membrane</keyword>